<keyword evidence="7" id="KW-0106">Calcium</keyword>
<evidence type="ECO:0000256" key="5">
    <source>
        <dbReference type="ARBA" id="ARBA00022723"/>
    </source>
</evidence>
<gene>
    <name evidence="19" type="ORF">PC110_g1608</name>
    <name evidence="15" type="ORF">PC113_g11048</name>
    <name evidence="16" type="ORF">PC117_g11259</name>
    <name evidence="17" type="ORF">PC118_g10320</name>
    <name evidence="18" type="ORF">PC129_g8536</name>
</gene>
<dbReference type="SUPFAM" id="SSF50729">
    <property type="entry name" value="PH domain-like"/>
    <property type="match status" value="1"/>
</dbReference>
<dbReference type="AlphaFoldDB" id="A0A329SYK7"/>
<evidence type="ECO:0000256" key="1">
    <source>
        <dbReference type="ARBA" id="ARBA00004167"/>
    </source>
</evidence>
<dbReference type="Proteomes" id="UP000251314">
    <property type="component" value="Unassembled WGS sequence"/>
</dbReference>
<evidence type="ECO:0000256" key="3">
    <source>
        <dbReference type="ARBA" id="ARBA00022448"/>
    </source>
</evidence>
<evidence type="ECO:0000256" key="12">
    <source>
        <dbReference type="SAM" id="MobiDB-lite"/>
    </source>
</evidence>
<feature type="compositionally biased region" description="Low complexity" evidence="12">
    <location>
        <begin position="13"/>
        <end position="23"/>
    </location>
</feature>
<dbReference type="GO" id="GO:0016020">
    <property type="term" value="C:membrane"/>
    <property type="evidence" value="ECO:0007669"/>
    <property type="project" value="UniProtKB-SubCell"/>
</dbReference>
<dbReference type="EMBL" id="RCMV01000251">
    <property type="protein sequence ID" value="KAG3220689.1"/>
    <property type="molecule type" value="Genomic_DNA"/>
</dbReference>
<evidence type="ECO:0000313" key="16">
    <source>
        <dbReference type="EMBL" id="KAG2938443.1"/>
    </source>
</evidence>
<keyword evidence="4 13" id="KW-0812">Transmembrane</keyword>
<dbReference type="Proteomes" id="UP000697107">
    <property type="component" value="Unassembled WGS sequence"/>
</dbReference>
<dbReference type="InterPro" id="IPR039010">
    <property type="entry name" value="Synaptotagmin_SMP"/>
</dbReference>
<dbReference type="InterPro" id="IPR031468">
    <property type="entry name" value="SMP_LBD"/>
</dbReference>
<feature type="region of interest" description="Disordered" evidence="12">
    <location>
        <begin position="265"/>
        <end position="375"/>
    </location>
</feature>
<dbReference type="GO" id="GO:0008289">
    <property type="term" value="F:lipid binding"/>
    <property type="evidence" value="ECO:0007669"/>
    <property type="project" value="UniProtKB-KW"/>
</dbReference>
<keyword evidence="8 13" id="KW-1133">Transmembrane helix</keyword>
<evidence type="ECO:0000256" key="6">
    <source>
        <dbReference type="ARBA" id="ARBA00022737"/>
    </source>
</evidence>
<reference evidence="19 20" key="1">
    <citation type="submission" date="2018-01" db="EMBL/GenBank/DDBJ databases">
        <title>Draft genome of the strawberry crown rot pathogen Phytophthora cactorum.</title>
        <authorList>
            <person name="Armitage A.D."/>
            <person name="Lysoe E."/>
            <person name="Nellist C.F."/>
            <person name="Harrison R.J."/>
            <person name="Brurberg M.B."/>
        </authorList>
    </citation>
    <scope>NUCLEOTIDE SEQUENCE [LARGE SCALE GENOMIC DNA]</scope>
    <source>
        <strain evidence="19 20">10300</strain>
    </source>
</reference>
<dbReference type="Proteomes" id="UP000736787">
    <property type="component" value="Unassembled WGS sequence"/>
</dbReference>
<evidence type="ECO:0000313" key="19">
    <source>
        <dbReference type="EMBL" id="RAW42203.1"/>
    </source>
</evidence>
<sequence length="735" mass="80781">MSLSPTASTAEMSTCSESQASSSTHCDEASTDVGKDHAERSVRIPTTVRTTSSLDQDSMEGFMVVHQKKKQRQRFLMSKSTHFVVANTMKQALEIYNNESRTELVYLLSLADAVLSFESDNANIVMEKCFCVEVRTWKKKNTVRLQPQGFIFFEENQARMLLWVKCIHGAIKQATTLDSELFRSPSTASSSIEPVWSFSDSDESRSKLGYTIAAVAVSGDDSLCASNVTSPGTSPTGSSAFASAREKLTQRLAIGSANRIATVGRTMLTPTRSASVSGERQPNRWGSMLFSHDKQQQTRSPMSSSVTDPPAPPIETSASPRLSFKGKRSTKVATDVSSETAPSQNVEPVSSFRSRSLRAKNSTAAPSKNDTATVVPTAKSTGNLAEVASLQPATTTPDISEPLPAETNQQDTSAELVDDPEPVALRMLTIMLAVAIIAGVSGASAFLPLALAGSLAHFYNQHQYFTTWTLSSVAVYLTSSYHVLFGIGTASILLYLWGYARFKTSRRHRLQRKAVFHFRGTETKQDIAHVEIPNWMRYPDVDRVEWLNKVFVSGWPYLKKAIENSVLGSVNPALDAQKPAFMSSLSLIRLNLGNQTPHIASVKYISADTLTDEVTLDVEVRILTDKKTFAADLKIVSHLGAAVCLSLRELLLVGTLRITLNPMAEFWPCFGGLSLCFTERPLFDFSLTAAKINIANVPFVSEWLHTFLNDLLIDYFVWPNVLSIPLWDEHGSRVQ</sequence>
<evidence type="ECO:0000256" key="4">
    <source>
        <dbReference type="ARBA" id="ARBA00022692"/>
    </source>
</evidence>
<evidence type="ECO:0000256" key="7">
    <source>
        <dbReference type="ARBA" id="ARBA00022837"/>
    </source>
</evidence>
<feature type="compositionally biased region" description="Polar residues" evidence="12">
    <location>
        <begin position="331"/>
        <end position="375"/>
    </location>
</feature>
<keyword evidence="11 13" id="KW-0472">Membrane</keyword>
<keyword evidence="10" id="KW-0446">Lipid-binding</keyword>
<dbReference type="GO" id="GO:0005783">
    <property type="term" value="C:endoplasmic reticulum"/>
    <property type="evidence" value="ECO:0007669"/>
    <property type="project" value="TreeGrafter"/>
</dbReference>
<comment type="similarity">
    <text evidence="2">Belongs to the synaptotagmin family.</text>
</comment>
<reference evidence="15" key="2">
    <citation type="submission" date="2018-10" db="EMBL/GenBank/DDBJ databases">
        <title>Effector identification in a new, highly contiguous assembly of the strawberry crown rot pathogen Phytophthora cactorum.</title>
        <authorList>
            <person name="Armitage A.D."/>
            <person name="Nellist C.F."/>
            <person name="Bates H."/>
            <person name="Vickerstaff R.J."/>
            <person name="Harrison R.J."/>
        </authorList>
    </citation>
    <scope>NUCLEOTIDE SEQUENCE</scope>
    <source>
        <strain evidence="15">15-7</strain>
        <strain evidence="16">4040</strain>
        <strain evidence="17">P415</strain>
        <strain evidence="18">P421</strain>
    </source>
</reference>
<feature type="region of interest" description="Disordered" evidence="12">
    <location>
        <begin position="392"/>
        <end position="414"/>
    </location>
</feature>
<evidence type="ECO:0000313" key="18">
    <source>
        <dbReference type="EMBL" id="KAG3220689.1"/>
    </source>
</evidence>
<feature type="compositionally biased region" description="Polar residues" evidence="12">
    <location>
        <begin position="297"/>
        <end position="307"/>
    </location>
</feature>
<comment type="caution">
    <text evidence="19">The sequence shown here is derived from an EMBL/GenBank/DDBJ whole genome shotgun (WGS) entry which is preliminary data.</text>
</comment>
<keyword evidence="5" id="KW-0479">Metal-binding</keyword>
<comment type="subcellular location">
    <subcellularLocation>
        <location evidence="1">Membrane</location>
        <topology evidence="1">Single-pass membrane protein</topology>
    </subcellularLocation>
</comment>
<feature type="domain" description="SMP-LTD" evidence="14">
    <location>
        <begin position="540"/>
        <end position="727"/>
    </location>
</feature>
<evidence type="ECO:0000313" key="15">
    <source>
        <dbReference type="EMBL" id="KAG2857064.1"/>
    </source>
</evidence>
<evidence type="ECO:0000256" key="11">
    <source>
        <dbReference type="ARBA" id="ARBA00023136"/>
    </source>
</evidence>
<feature type="transmembrane region" description="Helical" evidence="13">
    <location>
        <begin position="430"/>
        <end position="459"/>
    </location>
</feature>
<dbReference type="PROSITE" id="PS51847">
    <property type="entry name" value="SMP"/>
    <property type="match status" value="1"/>
</dbReference>
<evidence type="ECO:0000313" key="17">
    <source>
        <dbReference type="EMBL" id="KAG2981911.1"/>
    </source>
</evidence>
<keyword evidence="20" id="KW-1185">Reference proteome</keyword>
<keyword evidence="9" id="KW-0445">Lipid transport</keyword>
<dbReference type="EMBL" id="MJFZ01000019">
    <property type="protein sequence ID" value="RAW42203.1"/>
    <property type="molecule type" value="Genomic_DNA"/>
</dbReference>
<accession>A0A329SYK7</accession>
<protein>
    <recommendedName>
        <fullName evidence="14">SMP-LTD domain-containing protein</fullName>
    </recommendedName>
</protein>
<dbReference type="PANTHER" id="PTHR10774:SF190">
    <property type="entry name" value="C2 CALCIUM_LIPID-BINDING ENDONUCLEASE_EXONUCLEASE_PHOSPHATASE-RELATED"/>
    <property type="match status" value="1"/>
</dbReference>
<dbReference type="InterPro" id="IPR045050">
    <property type="entry name" value="Synaptotagmin_plant"/>
</dbReference>
<dbReference type="EMBL" id="RCMK01000287">
    <property type="protein sequence ID" value="KAG2938443.1"/>
    <property type="molecule type" value="Genomic_DNA"/>
</dbReference>
<dbReference type="Proteomes" id="UP000760860">
    <property type="component" value="Unassembled WGS sequence"/>
</dbReference>
<dbReference type="EMBL" id="RCMG01000306">
    <property type="protein sequence ID" value="KAG2857064.1"/>
    <property type="molecule type" value="Genomic_DNA"/>
</dbReference>
<dbReference type="STRING" id="29920.A0A329SYK7"/>
<evidence type="ECO:0000256" key="8">
    <source>
        <dbReference type="ARBA" id="ARBA00022989"/>
    </source>
</evidence>
<dbReference type="GO" id="GO:0006869">
    <property type="term" value="P:lipid transport"/>
    <property type="evidence" value="ECO:0007669"/>
    <property type="project" value="UniProtKB-KW"/>
</dbReference>
<evidence type="ECO:0000313" key="20">
    <source>
        <dbReference type="Proteomes" id="UP000251314"/>
    </source>
</evidence>
<dbReference type="OrthoDB" id="1029639at2759"/>
<feature type="transmembrane region" description="Helical" evidence="13">
    <location>
        <begin position="479"/>
        <end position="500"/>
    </location>
</feature>
<dbReference type="VEuPathDB" id="FungiDB:PC110_g1608"/>
<dbReference type="PANTHER" id="PTHR10774">
    <property type="entry name" value="EXTENDED SYNAPTOTAGMIN-RELATED"/>
    <property type="match status" value="1"/>
</dbReference>
<evidence type="ECO:0000256" key="10">
    <source>
        <dbReference type="ARBA" id="ARBA00023121"/>
    </source>
</evidence>
<name>A0A329SYK7_9STRA</name>
<keyword evidence="6" id="KW-0677">Repeat</keyword>
<organism evidence="19 20">
    <name type="scientific">Phytophthora cactorum</name>
    <dbReference type="NCBI Taxonomy" id="29920"/>
    <lineage>
        <taxon>Eukaryota</taxon>
        <taxon>Sar</taxon>
        <taxon>Stramenopiles</taxon>
        <taxon>Oomycota</taxon>
        <taxon>Peronosporomycetes</taxon>
        <taxon>Peronosporales</taxon>
        <taxon>Peronosporaceae</taxon>
        <taxon>Phytophthora</taxon>
    </lineage>
</organism>
<proteinExistence type="inferred from homology"/>
<evidence type="ECO:0000259" key="14">
    <source>
        <dbReference type="PROSITE" id="PS51847"/>
    </source>
</evidence>
<evidence type="ECO:0000256" key="2">
    <source>
        <dbReference type="ARBA" id="ARBA00006996"/>
    </source>
</evidence>
<evidence type="ECO:0000256" key="13">
    <source>
        <dbReference type="SAM" id="Phobius"/>
    </source>
</evidence>
<keyword evidence="3" id="KW-0813">Transport</keyword>
<feature type="compositionally biased region" description="Basic and acidic residues" evidence="12">
    <location>
        <begin position="25"/>
        <end position="42"/>
    </location>
</feature>
<dbReference type="Pfam" id="PF17047">
    <property type="entry name" value="SMP_LBD"/>
    <property type="match status" value="1"/>
</dbReference>
<dbReference type="EMBL" id="RCML01000294">
    <property type="protein sequence ID" value="KAG2981911.1"/>
    <property type="molecule type" value="Genomic_DNA"/>
</dbReference>
<dbReference type="GO" id="GO:0046872">
    <property type="term" value="F:metal ion binding"/>
    <property type="evidence" value="ECO:0007669"/>
    <property type="project" value="UniProtKB-KW"/>
</dbReference>
<dbReference type="Proteomes" id="UP000735874">
    <property type="component" value="Unassembled WGS sequence"/>
</dbReference>
<dbReference type="CDD" id="cd21677">
    <property type="entry name" value="SMP_SYT"/>
    <property type="match status" value="1"/>
</dbReference>
<feature type="compositionally biased region" description="Polar residues" evidence="12">
    <location>
        <begin position="1"/>
        <end position="12"/>
    </location>
</feature>
<evidence type="ECO:0000256" key="9">
    <source>
        <dbReference type="ARBA" id="ARBA00023055"/>
    </source>
</evidence>
<feature type="region of interest" description="Disordered" evidence="12">
    <location>
        <begin position="1"/>
        <end position="52"/>
    </location>
</feature>
<feature type="compositionally biased region" description="Polar residues" evidence="12">
    <location>
        <begin position="268"/>
        <end position="280"/>
    </location>
</feature>